<dbReference type="Proteomes" id="UP001497623">
    <property type="component" value="Unassembled WGS sequence"/>
</dbReference>
<dbReference type="PANTHER" id="PTHR24171">
    <property type="entry name" value="ANKYRIN REPEAT DOMAIN-CONTAINING PROTEIN 39-RELATED"/>
    <property type="match status" value="1"/>
</dbReference>
<keyword evidence="2 3" id="KW-0040">ANK repeat</keyword>
<sequence>MAPNNLVLCHNLWGAAYNGDNEEVNKWLDEGADINYTNLNWSGFTPLMAASREGKTETVKLLLDRGADINQITDYTIVKNSALMIAVFWGHDATAELLLDRGADVTCKTNQGDTVLSWALKRQCDSTVQEQFDKLQEAEENEKTSVGRELNKAVKALRAKNHRLIKLLLEKGADPNECTVFMRQSNHEWGTQPALAWARICDKIAYDIMDQHMATHKAHANTKAVSETMPEHIEEEE</sequence>
<dbReference type="EMBL" id="CAXKWB010021625">
    <property type="protein sequence ID" value="CAL4123319.1"/>
    <property type="molecule type" value="Genomic_DNA"/>
</dbReference>
<reference evidence="4 5" key="1">
    <citation type="submission" date="2024-05" db="EMBL/GenBank/DDBJ databases">
        <authorList>
            <person name="Wallberg A."/>
        </authorList>
    </citation>
    <scope>NUCLEOTIDE SEQUENCE [LARGE SCALE GENOMIC DNA]</scope>
</reference>
<dbReference type="InterPro" id="IPR036770">
    <property type="entry name" value="Ankyrin_rpt-contain_sf"/>
</dbReference>
<dbReference type="Gene3D" id="1.25.40.20">
    <property type="entry name" value="Ankyrin repeat-containing domain"/>
    <property type="match status" value="1"/>
</dbReference>
<feature type="repeat" description="ANK" evidence="3">
    <location>
        <begin position="78"/>
        <end position="110"/>
    </location>
</feature>
<keyword evidence="1" id="KW-0677">Repeat</keyword>
<dbReference type="PROSITE" id="PS50088">
    <property type="entry name" value="ANK_REPEAT"/>
    <property type="match status" value="2"/>
</dbReference>
<organism evidence="4 5">
    <name type="scientific">Meganyctiphanes norvegica</name>
    <name type="common">Northern krill</name>
    <name type="synonym">Thysanopoda norvegica</name>
    <dbReference type="NCBI Taxonomy" id="48144"/>
    <lineage>
        <taxon>Eukaryota</taxon>
        <taxon>Metazoa</taxon>
        <taxon>Ecdysozoa</taxon>
        <taxon>Arthropoda</taxon>
        <taxon>Crustacea</taxon>
        <taxon>Multicrustacea</taxon>
        <taxon>Malacostraca</taxon>
        <taxon>Eumalacostraca</taxon>
        <taxon>Eucarida</taxon>
        <taxon>Euphausiacea</taxon>
        <taxon>Euphausiidae</taxon>
        <taxon>Meganyctiphanes</taxon>
    </lineage>
</organism>
<dbReference type="PROSITE" id="PS50297">
    <property type="entry name" value="ANK_REP_REGION"/>
    <property type="match status" value="1"/>
</dbReference>
<evidence type="ECO:0000256" key="3">
    <source>
        <dbReference type="PROSITE-ProRule" id="PRU00023"/>
    </source>
</evidence>
<dbReference type="SMART" id="SM00248">
    <property type="entry name" value="ANK"/>
    <property type="match status" value="4"/>
</dbReference>
<evidence type="ECO:0000313" key="5">
    <source>
        <dbReference type="Proteomes" id="UP001497623"/>
    </source>
</evidence>
<dbReference type="PRINTS" id="PR01415">
    <property type="entry name" value="ANKYRIN"/>
</dbReference>
<comment type="caution">
    <text evidence="4">The sequence shown here is derived from an EMBL/GenBank/DDBJ whole genome shotgun (WGS) entry which is preliminary data.</text>
</comment>
<dbReference type="InterPro" id="IPR002110">
    <property type="entry name" value="Ankyrin_rpt"/>
</dbReference>
<protein>
    <submittedName>
        <fullName evidence="4">Uncharacterized protein</fullName>
    </submittedName>
</protein>
<evidence type="ECO:0000256" key="1">
    <source>
        <dbReference type="ARBA" id="ARBA00022737"/>
    </source>
</evidence>
<evidence type="ECO:0000256" key="2">
    <source>
        <dbReference type="ARBA" id="ARBA00023043"/>
    </source>
</evidence>
<proteinExistence type="predicted"/>
<keyword evidence="5" id="KW-1185">Reference proteome</keyword>
<feature type="repeat" description="ANK" evidence="3">
    <location>
        <begin position="42"/>
        <end position="74"/>
    </location>
</feature>
<gene>
    <name evidence="4" type="ORF">MNOR_LOCUS23985</name>
</gene>
<dbReference type="SUPFAM" id="SSF48403">
    <property type="entry name" value="Ankyrin repeat"/>
    <property type="match status" value="1"/>
</dbReference>
<evidence type="ECO:0000313" key="4">
    <source>
        <dbReference type="EMBL" id="CAL4123319.1"/>
    </source>
</evidence>
<accession>A0AAV2RGU9</accession>
<dbReference type="AlphaFoldDB" id="A0AAV2RGU9"/>
<name>A0AAV2RGU9_MEGNR</name>
<dbReference type="PANTHER" id="PTHR24171:SF9">
    <property type="entry name" value="ANKYRIN REPEAT DOMAIN-CONTAINING PROTEIN 39"/>
    <property type="match status" value="1"/>
</dbReference>
<dbReference type="Pfam" id="PF12796">
    <property type="entry name" value="Ank_2"/>
    <property type="match status" value="1"/>
</dbReference>